<sequence>MRGGKRRRSPPPPGRRGEDRRMGGGAPYPPQGYRDRRPRSTSPEPRYRRSPPPYNKRYRREDDAYDRFPPGARGPDQFSDRRGPYRERFEEEPYGGRPPYGRRFPSPPPAKTGPMSYKEFMMRLSDDVTPEDAQVEYQKYLAQYWGSETRAEFQQKQNLDWMRKKYDPRQLMVALEQRNTDAQAAAEAFGEALAEGKLDPASPSFHQGTGEGAAADVQNGHADGSAEKESAADGAKEGDDKELDAETSSSAVPGAGWKAARVEADLALSKELMLKLDAEKGIESNPLEAQATAAEPAKEGEVGEEAATKGYEEQVGQLDLQLTYLWRVHSLDYYGGAELQDPADVSAAKRTLRGPRPEEGEQPDEAEEGKELKALEEQVDAVWKKRLTAGDPVEAYLQRDKVQKLVEEWVEDQVLQIEENKYGCKLSQKLFVGKEYVLKHIRLKHTAVLEAHREKIYDQIYYENFESDKKEQEERARAEAERAQAAAWAAGGPHSGPPGFEGAGWEGEEGFGGWGGRGGPMGRGGRGAPGLPFPPNGNGFASPDMMGAPVMGGPAIGPGQMLVLAPGAGPLGPFITVPIPEGGGPVAMGGPSMGPPSGGGRGPGRGGRGPPRGGPMMRGRGYGGGPSGYGGPMGGPPQRGYYDLDAPENQRSVLDYGDL</sequence>
<dbReference type="Pfam" id="PF12066">
    <property type="entry name" value="SERRATE_Ars2_N"/>
    <property type="match status" value="1"/>
</dbReference>
<dbReference type="InterPro" id="IPR007042">
    <property type="entry name" value="SERRATE/Ars2_C"/>
</dbReference>
<dbReference type="InterPro" id="IPR039727">
    <property type="entry name" value="SE/Ars2"/>
</dbReference>
<feature type="domain" description="SERRATE/Ars2 N-terminal" evidence="6">
    <location>
        <begin position="118"/>
        <end position="202"/>
    </location>
</feature>
<reference evidence="7 8" key="1">
    <citation type="journal article" date="2012" name="Genome Biol.">
        <title>The genome of the polar eukaryotic microalga coccomyxa subellipsoidea reveals traits of cold adaptation.</title>
        <authorList>
            <person name="Blanc G."/>
            <person name="Agarkova I."/>
            <person name="Grimwood J."/>
            <person name="Kuo A."/>
            <person name="Brueggeman A."/>
            <person name="Dunigan D."/>
            <person name="Gurnon J."/>
            <person name="Ladunga I."/>
            <person name="Lindquist E."/>
            <person name="Lucas S."/>
            <person name="Pangilinan J."/>
            <person name="Proschold T."/>
            <person name="Salamov A."/>
            <person name="Schmutz J."/>
            <person name="Weeks D."/>
            <person name="Yamada T."/>
            <person name="Claverie J.M."/>
            <person name="Grigoriev I."/>
            <person name="Van Etten J."/>
            <person name="Lomsadze A."/>
            <person name="Borodovsky M."/>
        </authorList>
    </citation>
    <scope>NUCLEOTIDE SEQUENCE [LARGE SCALE GENOMIC DNA]</scope>
    <source>
        <strain evidence="7 8">C-169</strain>
    </source>
</reference>
<evidence type="ECO:0000313" key="8">
    <source>
        <dbReference type="Proteomes" id="UP000007264"/>
    </source>
</evidence>
<evidence type="ECO:0000256" key="1">
    <source>
        <dbReference type="ARBA" id="ARBA00004123"/>
    </source>
</evidence>
<dbReference type="OrthoDB" id="515580at2759"/>
<dbReference type="Pfam" id="PF04959">
    <property type="entry name" value="ARS2"/>
    <property type="match status" value="1"/>
</dbReference>
<dbReference type="STRING" id="574566.I0YJJ7"/>
<keyword evidence="3" id="KW-0539">Nucleus</keyword>
<dbReference type="GO" id="GO:0016604">
    <property type="term" value="C:nuclear body"/>
    <property type="evidence" value="ECO:0007669"/>
    <property type="project" value="TreeGrafter"/>
</dbReference>
<feature type="compositionally biased region" description="Low complexity" evidence="4">
    <location>
        <begin position="186"/>
        <end position="195"/>
    </location>
</feature>
<evidence type="ECO:0000256" key="3">
    <source>
        <dbReference type="ARBA" id="ARBA00023242"/>
    </source>
</evidence>
<dbReference type="SMR" id="I0YJJ7"/>
<accession>I0YJJ7</accession>
<feature type="compositionally biased region" description="Gly residues" evidence="4">
    <location>
        <begin position="620"/>
        <end position="633"/>
    </location>
</feature>
<proteinExistence type="inferred from homology"/>
<comment type="subcellular location">
    <subcellularLocation>
        <location evidence="1">Nucleus</location>
    </subcellularLocation>
</comment>
<dbReference type="InterPro" id="IPR021933">
    <property type="entry name" value="SERRATE/Ars2_N"/>
</dbReference>
<feature type="region of interest" description="Disordered" evidence="4">
    <location>
        <begin position="586"/>
        <end position="659"/>
    </location>
</feature>
<evidence type="ECO:0000259" key="5">
    <source>
        <dbReference type="Pfam" id="PF04959"/>
    </source>
</evidence>
<name>I0YJJ7_COCSC</name>
<dbReference type="AlphaFoldDB" id="I0YJJ7"/>
<dbReference type="EMBL" id="AGSI01000023">
    <property type="protein sequence ID" value="EIE18566.1"/>
    <property type="molecule type" value="Genomic_DNA"/>
</dbReference>
<dbReference type="RefSeq" id="XP_005643110.1">
    <property type="nucleotide sequence ID" value="XM_005643053.1"/>
</dbReference>
<dbReference type="eggNOG" id="KOG2295">
    <property type="taxonomic scope" value="Eukaryota"/>
</dbReference>
<evidence type="ECO:0000313" key="7">
    <source>
        <dbReference type="EMBL" id="EIE18566.1"/>
    </source>
</evidence>
<protein>
    <recommendedName>
        <fullName evidence="9">C2H2-type domain-containing protein</fullName>
    </recommendedName>
</protein>
<keyword evidence="8" id="KW-1185">Reference proteome</keyword>
<evidence type="ECO:0008006" key="9">
    <source>
        <dbReference type="Google" id="ProtNLM"/>
    </source>
</evidence>
<evidence type="ECO:0000256" key="2">
    <source>
        <dbReference type="ARBA" id="ARBA00005407"/>
    </source>
</evidence>
<feature type="compositionally biased region" description="Gly residues" evidence="4">
    <location>
        <begin position="596"/>
        <end position="611"/>
    </location>
</feature>
<feature type="region of interest" description="Disordered" evidence="4">
    <location>
        <begin position="186"/>
        <end position="252"/>
    </location>
</feature>
<comment type="similarity">
    <text evidence="2">Belongs to the ARS2 family.</text>
</comment>
<feature type="compositionally biased region" description="Basic and acidic residues" evidence="4">
    <location>
        <begin position="224"/>
        <end position="239"/>
    </location>
</feature>
<gene>
    <name evidence="7" type="ORF">COCSUDRAFT_68267</name>
</gene>
<feature type="compositionally biased region" description="Basic and acidic residues" evidence="4">
    <location>
        <begin position="78"/>
        <end position="91"/>
    </location>
</feature>
<comment type="caution">
    <text evidence="7">The sequence shown here is derived from an EMBL/GenBank/DDBJ whole genome shotgun (WGS) entry which is preliminary data.</text>
</comment>
<evidence type="ECO:0000259" key="6">
    <source>
        <dbReference type="Pfam" id="PF12066"/>
    </source>
</evidence>
<dbReference type="PANTHER" id="PTHR13165">
    <property type="entry name" value="ARSENITE-RESISTANCE PROTEIN 2"/>
    <property type="match status" value="1"/>
</dbReference>
<dbReference type="GO" id="GO:0031053">
    <property type="term" value="P:primary miRNA processing"/>
    <property type="evidence" value="ECO:0007669"/>
    <property type="project" value="TreeGrafter"/>
</dbReference>
<feature type="region of interest" description="Disordered" evidence="4">
    <location>
        <begin position="1"/>
        <end position="114"/>
    </location>
</feature>
<organism evidence="7 8">
    <name type="scientific">Coccomyxa subellipsoidea (strain C-169)</name>
    <name type="common">Green microalga</name>
    <dbReference type="NCBI Taxonomy" id="574566"/>
    <lineage>
        <taxon>Eukaryota</taxon>
        <taxon>Viridiplantae</taxon>
        <taxon>Chlorophyta</taxon>
        <taxon>core chlorophytes</taxon>
        <taxon>Trebouxiophyceae</taxon>
        <taxon>Trebouxiophyceae incertae sedis</taxon>
        <taxon>Coccomyxaceae</taxon>
        <taxon>Coccomyxa</taxon>
        <taxon>Coccomyxa subellipsoidea</taxon>
    </lineage>
</organism>
<dbReference type="GeneID" id="17036451"/>
<evidence type="ECO:0000256" key="4">
    <source>
        <dbReference type="SAM" id="MobiDB-lite"/>
    </source>
</evidence>
<feature type="compositionally biased region" description="Low complexity" evidence="4">
    <location>
        <begin position="95"/>
        <end position="104"/>
    </location>
</feature>
<dbReference type="PANTHER" id="PTHR13165:SF0">
    <property type="entry name" value="SERRATE RNA EFFECTOR MOLECULE HOMOLOG"/>
    <property type="match status" value="1"/>
</dbReference>
<feature type="domain" description="SERRATE/Ars2 C-terminal" evidence="5">
    <location>
        <begin position="371"/>
        <end position="544"/>
    </location>
</feature>
<dbReference type="Proteomes" id="UP000007264">
    <property type="component" value="Unassembled WGS sequence"/>
</dbReference>
<dbReference type="KEGG" id="csl:COCSUDRAFT_68267"/>